<accession>A0ABQ4EAD5</accession>
<dbReference type="CDD" id="cd03360">
    <property type="entry name" value="LbH_AT_putative"/>
    <property type="match status" value="1"/>
</dbReference>
<evidence type="ECO:0000313" key="4">
    <source>
        <dbReference type="Proteomes" id="UP000646749"/>
    </source>
</evidence>
<evidence type="ECO:0000313" key="3">
    <source>
        <dbReference type="EMBL" id="GIG91691.1"/>
    </source>
</evidence>
<dbReference type="PANTHER" id="PTHR43300">
    <property type="entry name" value="ACETYLTRANSFERASE"/>
    <property type="match status" value="1"/>
</dbReference>
<name>A0ABQ4EAD5_9ACTN</name>
<keyword evidence="4" id="KW-1185">Reference proteome</keyword>
<dbReference type="InterPro" id="IPR011004">
    <property type="entry name" value="Trimer_LpxA-like_sf"/>
</dbReference>
<keyword evidence="1" id="KW-0808">Transferase</keyword>
<dbReference type="SUPFAM" id="SSF51161">
    <property type="entry name" value="Trimeric LpxA-like enzymes"/>
    <property type="match status" value="1"/>
</dbReference>
<dbReference type="InterPro" id="IPR020019">
    <property type="entry name" value="AcTrfase_PglD-like"/>
</dbReference>
<dbReference type="InterPro" id="IPR050179">
    <property type="entry name" value="Trans_hexapeptide_repeat"/>
</dbReference>
<dbReference type="PROSITE" id="PS00101">
    <property type="entry name" value="HEXAPEP_TRANSFERASES"/>
    <property type="match status" value="1"/>
</dbReference>
<dbReference type="NCBIfam" id="TIGR03570">
    <property type="entry name" value="NeuD_NnaD"/>
    <property type="match status" value="1"/>
</dbReference>
<organism evidence="3 4">
    <name type="scientific">Plantactinospora endophytica</name>
    <dbReference type="NCBI Taxonomy" id="673535"/>
    <lineage>
        <taxon>Bacteria</taxon>
        <taxon>Bacillati</taxon>
        <taxon>Actinomycetota</taxon>
        <taxon>Actinomycetes</taxon>
        <taxon>Micromonosporales</taxon>
        <taxon>Micromonosporaceae</taxon>
        <taxon>Plantactinospora</taxon>
    </lineage>
</organism>
<sequence>MLGIVRAITAAGHGPGFRVLGFVDDAPAEPNLKLVHALDLPYLGPVEELRQAPPGTAVALGIGDPRVRRAVAARVDAYGLPAPVLVHPDATVGPDTVAGDGLVVFAGARVTTNVRLGRHVHLNQNCTVGHDSVLADCVSVNPLAAISGACVLETGVLVGTTAAVLQGLRVGRDATVGAGACVVRDVPAGAVVKGVPAR</sequence>
<reference evidence="3 4" key="1">
    <citation type="submission" date="2021-01" db="EMBL/GenBank/DDBJ databases">
        <title>Whole genome shotgun sequence of Plantactinospora endophytica NBRC 110450.</title>
        <authorList>
            <person name="Komaki H."/>
            <person name="Tamura T."/>
        </authorList>
    </citation>
    <scope>NUCLEOTIDE SEQUENCE [LARGE SCALE GENOMIC DNA]</scope>
    <source>
        <strain evidence="3 4">NBRC 110450</strain>
    </source>
</reference>
<dbReference type="Gene3D" id="3.40.50.20">
    <property type="match status" value="1"/>
</dbReference>
<comment type="caution">
    <text evidence="3">The sequence shown here is derived from an EMBL/GenBank/DDBJ whole genome shotgun (WGS) entry which is preliminary data.</text>
</comment>
<gene>
    <name evidence="3" type="ORF">Pen02_66270</name>
</gene>
<dbReference type="InterPro" id="IPR018357">
    <property type="entry name" value="Hexapep_transf_CS"/>
</dbReference>
<dbReference type="EMBL" id="BONW01000039">
    <property type="protein sequence ID" value="GIG91691.1"/>
    <property type="molecule type" value="Genomic_DNA"/>
</dbReference>
<evidence type="ECO:0000256" key="1">
    <source>
        <dbReference type="ARBA" id="ARBA00022679"/>
    </source>
</evidence>
<keyword evidence="2" id="KW-0677">Repeat</keyword>
<protein>
    <submittedName>
        <fullName evidence="3">Acetyltransferase</fullName>
    </submittedName>
</protein>
<dbReference type="PANTHER" id="PTHR43300:SF7">
    <property type="entry name" value="UDP-N-ACETYLBACILLOSAMINE N-ACETYLTRANSFERASE"/>
    <property type="match status" value="1"/>
</dbReference>
<proteinExistence type="predicted"/>
<dbReference type="Gene3D" id="2.160.10.10">
    <property type="entry name" value="Hexapeptide repeat proteins"/>
    <property type="match status" value="1"/>
</dbReference>
<evidence type="ECO:0000256" key="2">
    <source>
        <dbReference type="ARBA" id="ARBA00022737"/>
    </source>
</evidence>
<dbReference type="Proteomes" id="UP000646749">
    <property type="component" value="Unassembled WGS sequence"/>
</dbReference>